<evidence type="ECO:0000313" key="1">
    <source>
        <dbReference type="EMBL" id="KAA6317377.1"/>
    </source>
</evidence>
<feature type="non-terminal residue" evidence="1">
    <location>
        <position position="1"/>
    </location>
</feature>
<name>A0A5J4Q6T7_9ZZZZ</name>
<dbReference type="EMBL" id="SNRY01004543">
    <property type="protein sequence ID" value="KAA6317377.1"/>
    <property type="molecule type" value="Genomic_DNA"/>
</dbReference>
<dbReference type="AlphaFoldDB" id="A0A5J4Q6T7"/>
<gene>
    <name evidence="1" type="ORF">EZS27_032458</name>
</gene>
<comment type="caution">
    <text evidence="1">The sequence shown here is derived from an EMBL/GenBank/DDBJ whole genome shotgun (WGS) entry which is preliminary data.</text>
</comment>
<proteinExistence type="predicted"/>
<sequence length="47" mass="5416">FAPLLTVAIHCTDAIYKKLSQHFVLFYFEGYIVRAYLGQLPIALRTN</sequence>
<protein>
    <submittedName>
        <fullName evidence="1">Uncharacterized protein</fullName>
    </submittedName>
</protein>
<accession>A0A5J4Q6T7</accession>
<reference evidence="1" key="1">
    <citation type="submission" date="2019-03" db="EMBL/GenBank/DDBJ databases">
        <title>Single cell metagenomics reveals metabolic interactions within the superorganism composed of flagellate Streblomastix strix and complex community of Bacteroidetes bacteria on its surface.</title>
        <authorList>
            <person name="Treitli S.C."/>
            <person name="Kolisko M."/>
            <person name="Husnik F."/>
            <person name="Keeling P."/>
            <person name="Hampl V."/>
        </authorList>
    </citation>
    <scope>NUCLEOTIDE SEQUENCE</scope>
    <source>
        <strain evidence="1">STM</strain>
    </source>
</reference>
<organism evidence="1">
    <name type="scientific">termite gut metagenome</name>
    <dbReference type="NCBI Taxonomy" id="433724"/>
    <lineage>
        <taxon>unclassified sequences</taxon>
        <taxon>metagenomes</taxon>
        <taxon>organismal metagenomes</taxon>
    </lineage>
</organism>